<comment type="caution">
    <text evidence="2">The sequence shown here is derived from an EMBL/GenBank/DDBJ whole genome shotgun (WGS) entry which is preliminary data.</text>
</comment>
<keyword evidence="3" id="KW-1185">Reference proteome</keyword>
<feature type="region of interest" description="Disordered" evidence="1">
    <location>
        <begin position="70"/>
        <end position="90"/>
    </location>
</feature>
<proteinExistence type="predicted"/>
<feature type="compositionally biased region" description="Low complexity" evidence="1">
    <location>
        <begin position="76"/>
        <end position="90"/>
    </location>
</feature>
<protein>
    <submittedName>
        <fullName evidence="2">Uncharacterized protein</fullName>
    </submittedName>
</protein>
<dbReference type="Proteomes" id="UP000324222">
    <property type="component" value="Unassembled WGS sequence"/>
</dbReference>
<sequence length="118" mass="13533">MLQRHYFSKELKYVQNCLFLCISAFYATKLRIAGKTHYLSKCYGPPVTYYSTTITSSACYLVRHLSSFPSTSPFRESTTPPSHEPSTSPSHEACWLLSTRFIQQNSELQGKHTICLRK</sequence>
<dbReference type="AlphaFoldDB" id="A0A5B7F663"/>
<reference evidence="2 3" key="1">
    <citation type="submission" date="2019-05" db="EMBL/GenBank/DDBJ databases">
        <title>Another draft genome of Portunus trituberculatus and its Hox gene families provides insights of decapod evolution.</title>
        <authorList>
            <person name="Jeong J.-H."/>
            <person name="Song I."/>
            <person name="Kim S."/>
            <person name="Choi T."/>
            <person name="Kim D."/>
            <person name="Ryu S."/>
            <person name="Kim W."/>
        </authorList>
    </citation>
    <scope>NUCLEOTIDE SEQUENCE [LARGE SCALE GENOMIC DNA]</scope>
    <source>
        <tissue evidence="2">Muscle</tissue>
    </source>
</reference>
<name>A0A5B7F663_PORTR</name>
<evidence type="ECO:0000313" key="3">
    <source>
        <dbReference type="Proteomes" id="UP000324222"/>
    </source>
</evidence>
<evidence type="ECO:0000313" key="2">
    <source>
        <dbReference type="EMBL" id="MPC41027.1"/>
    </source>
</evidence>
<dbReference type="EMBL" id="VSRR010004895">
    <property type="protein sequence ID" value="MPC41027.1"/>
    <property type="molecule type" value="Genomic_DNA"/>
</dbReference>
<accession>A0A5B7F663</accession>
<gene>
    <name evidence="2" type="ORF">E2C01_034607</name>
</gene>
<evidence type="ECO:0000256" key="1">
    <source>
        <dbReference type="SAM" id="MobiDB-lite"/>
    </source>
</evidence>
<organism evidence="2 3">
    <name type="scientific">Portunus trituberculatus</name>
    <name type="common">Swimming crab</name>
    <name type="synonym">Neptunus trituberculatus</name>
    <dbReference type="NCBI Taxonomy" id="210409"/>
    <lineage>
        <taxon>Eukaryota</taxon>
        <taxon>Metazoa</taxon>
        <taxon>Ecdysozoa</taxon>
        <taxon>Arthropoda</taxon>
        <taxon>Crustacea</taxon>
        <taxon>Multicrustacea</taxon>
        <taxon>Malacostraca</taxon>
        <taxon>Eumalacostraca</taxon>
        <taxon>Eucarida</taxon>
        <taxon>Decapoda</taxon>
        <taxon>Pleocyemata</taxon>
        <taxon>Brachyura</taxon>
        <taxon>Eubrachyura</taxon>
        <taxon>Portunoidea</taxon>
        <taxon>Portunidae</taxon>
        <taxon>Portuninae</taxon>
        <taxon>Portunus</taxon>
    </lineage>
</organism>